<dbReference type="EC" id="3.1.3.3" evidence="4"/>
<evidence type="ECO:0000256" key="8">
    <source>
        <dbReference type="ARBA" id="ARBA00022801"/>
    </source>
</evidence>
<dbReference type="SFLD" id="SFLDG01136">
    <property type="entry name" value="C1.6:_Phosphoserine_Phosphatas"/>
    <property type="match status" value="1"/>
</dbReference>
<dbReference type="AlphaFoldDB" id="A0A318D7L7"/>
<dbReference type="Proteomes" id="UP000247689">
    <property type="component" value="Unassembled WGS sequence"/>
</dbReference>
<evidence type="ECO:0000256" key="1">
    <source>
        <dbReference type="ARBA" id="ARBA00001946"/>
    </source>
</evidence>
<organism evidence="15 16">
    <name type="scientific">Kangiella spongicola</name>
    <dbReference type="NCBI Taxonomy" id="796379"/>
    <lineage>
        <taxon>Bacteria</taxon>
        <taxon>Pseudomonadati</taxon>
        <taxon>Pseudomonadota</taxon>
        <taxon>Gammaproteobacteria</taxon>
        <taxon>Kangiellales</taxon>
        <taxon>Kangiellaceae</taxon>
        <taxon>Kangiella</taxon>
    </lineage>
</organism>
<evidence type="ECO:0000256" key="12">
    <source>
        <dbReference type="ARBA" id="ARBA00048138"/>
    </source>
</evidence>
<dbReference type="RefSeq" id="WP_110199174.1">
    <property type="nucleotide sequence ID" value="NZ_QICH01000001.1"/>
</dbReference>
<keyword evidence="10" id="KW-0718">Serine biosynthesis</keyword>
<dbReference type="Gene3D" id="3.40.50.1000">
    <property type="entry name" value="HAD superfamily/HAD-like"/>
    <property type="match status" value="1"/>
</dbReference>
<evidence type="ECO:0000256" key="13">
    <source>
        <dbReference type="ARBA" id="ARBA00048523"/>
    </source>
</evidence>
<dbReference type="InterPro" id="IPR023214">
    <property type="entry name" value="HAD_sf"/>
</dbReference>
<dbReference type="GO" id="GO:0036424">
    <property type="term" value="F:L-phosphoserine phosphatase activity"/>
    <property type="evidence" value="ECO:0007669"/>
    <property type="project" value="InterPro"/>
</dbReference>
<keyword evidence="9" id="KW-0460">Magnesium</keyword>
<dbReference type="GO" id="GO:0000287">
    <property type="term" value="F:magnesium ion binding"/>
    <property type="evidence" value="ECO:0007669"/>
    <property type="project" value="TreeGrafter"/>
</dbReference>
<dbReference type="OrthoDB" id="9792539at2"/>
<evidence type="ECO:0000256" key="11">
    <source>
        <dbReference type="ARBA" id="ARBA00031693"/>
    </source>
</evidence>
<keyword evidence="7" id="KW-0479">Metal-binding</keyword>
<comment type="catalytic activity">
    <reaction evidence="12">
        <text>O-phospho-L-serine + H2O = L-serine + phosphate</text>
        <dbReference type="Rhea" id="RHEA:21208"/>
        <dbReference type="ChEBI" id="CHEBI:15377"/>
        <dbReference type="ChEBI" id="CHEBI:33384"/>
        <dbReference type="ChEBI" id="CHEBI:43474"/>
        <dbReference type="ChEBI" id="CHEBI:57524"/>
        <dbReference type="EC" id="3.1.3.3"/>
    </reaction>
</comment>
<dbReference type="NCBIfam" id="TIGR00338">
    <property type="entry name" value="serB"/>
    <property type="match status" value="1"/>
</dbReference>
<evidence type="ECO:0000256" key="10">
    <source>
        <dbReference type="ARBA" id="ARBA00023299"/>
    </source>
</evidence>
<comment type="catalytic activity">
    <reaction evidence="13">
        <text>O-phospho-D-serine + H2O = D-serine + phosphate</text>
        <dbReference type="Rhea" id="RHEA:24873"/>
        <dbReference type="ChEBI" id="CHEBI:15377"/>
        <dbReference type="ChEBI" id="CHEBI:35247"/>
        <dbReference type="ChEBI" id="CHEBI:43474"/>
        <dbReference type="ChEBI" id="CHEBI:58680"/>
        <dbReference type="EC" id="3.1.3.3"/>
    </reaction>
</comment>
<dbReference type="EMBL" id="QICH01000001">
    <property type="protein sequence ID" value="PXF63788.1"/>
    <property type="molecule type" value="Genomic_DNA"/>
</dbReference>
<keyword evidence="8" id="KW-0378">Hydrolase</keyword>
<comment type="pathway">
    <text evidence="2">Amino-acid biosynthesis; L-serine biosynthesis; L-serine from 3-phospho-D-glycerate: step 3/3.</text>
</comment>
<dbReference type="SFLD" id="SFLDG01137">
    <property type="entry name" value="C1.6.1:_Phosphoserine_Phosphat"/>
    <property type="match status" value="1"/>
</dbReference>
<dbReference type="InterPro" id="IPR004469">
    <property type="entry name" value="PSP"/>
</dbReference>
<dbReference type="PANTHER" id="PTHR43344">
    <property type="entry name" value="PHOSPHOSERINE PHOSPHATASE"/>
    <property type="match status" value="1"/>
</dbReference>
<dbReference type="GO" id="GO:0006564">
    <property type="term" value="P:L-serine biosynthetic process"/>
    <property type="evidence" value="ECO:0007669"/>
    <property type="project" value="UniProtKB-KW"/>
</dbReference>
<gene>
    <name evidence="15" type="primary">serB</name>
    <name evidence="15" type="ORF">DL796_01165</name>
</gene>
<feature type="active site" description="Nucleophile" evidence="14">
    <location>
        <position position="105"/>
    </location>
</feature>
<reference evidence="15 16" key="1">
    <citation type="submission" date="2018-05" db="EMBL/GenBank/DDBJ databases">
        <title>Kangiella spongicola genome sequence.</title>
        <authorList>
            <person name="Maclea K.S."/>
            <person name="Goen A.E."/>
            <person name="Kelley C."/>
            <person name="Underriner A."/>
            <person name="Silverwood T."/>
            <person name="Trachtenberg A.M."/>
        </authorList>
    </citation>
    <scope>NUCLEOTIDE SEQUENCE [LARGE SCALE GENOMIC DNA]</scope>
    <source>
        <strain evidence="15 16">ATCC BAA-2076</strain>
    </source>
</reference>
<evidence type="ECO:0000313" key="16">
    <source>
        <dbReference type="Proteomes" id="UP000247689"/>
    </source>
</evidence>
<evidence type="ECO:0000256" key="6">
    <source>
        <dbReference type="ARBA" id="ARBA00022605"/>
    </source>
</evidence>
<evidence type="ECO:0000256" key="14">
    <source>
        <dbReference type="PIRSR" id="PIRSR604469-1"/>
    </source>
</evidence>
<dbReference type="SFLD" id="SFLDS00003">
    <property type="entry name" value="Haloacid_Dehalogenase"/>
    <property type="match status" value="1"/>
</dbReference>
<evidence type="ECO:0000256" key="2">
    <source>
        <dbReference type="ARBA" id="ARBA00005135"/>
    </source>
</evidence>
<sequence>MLIEKSCTALLFLISRKDNELIEHAYNGQNKLTPQAELSSIVEIQADNLKSYSSCFRVTLISDNRDFGALSWREAFDAFANEIEADYCLLSDEKLNFKPKLAVFDMDSTLIPMEVIDELAAEFGVKDKVSQITEEAMRGELDFNQSFEKRLALLAGMPREAVEKVLERIKLNPGVAELTSYLADIGAEIGIASGGFKDFARYVAQHINAHEIKANTLNFNDKDELTGIAELPIVNAEIKAQILTEWAQDRGVKLSETLAVGDGANDWLMLKNAGFGVAYKAKPYLRNRADCVLQYSEMDGLIDILKTVSE</sequence>
<dbReference type="SUPFAM" id="SSF56784">
    <property type="entry name" value="HAD-like"/>
    <property type="match status" value="1"/>
</dbReference>
<evidence type="ECO:0000256" key="3">
    <source>
        <dbReference type="ARBA" id="ARBA00009184"/>
    </source>
</evidence>
<comment type="cofactor">
    <cofactor evidence="1">
        <name>Mg(2+)</name>
        <dbReference type="ChEBI" id="CHEBI:18420"/>
    </cofactor>
</comment>
<evidence type="ECO:0000256" key="7">
    <source>
        <dbReference type="ARBA" id="ARBA00022723"/>
    </source>
</evidence>
<dbReference type="SFLD" id="SFLDF00029">
    <property type="entry name" value="phosphoserine_phosphatase"/>
    <property type="match status" value="1"/>
</dbReference>
<dbReference type="GO" id="GO:0005737">
    <property type="term" value="C:cytoplasm"/>
    <property type="evidence" value="ECO:0007669"/>
    <property type="project" value="TreeGrafter"/>
</dbReference>
<comment type="caution">
    <text evidence="15">The sequence shown here is derived from an EMBL/GenBank/DDBJ whole genome shotgun (WGS) entry which is preliminary data.</text>
</comment>
<evidence type="ECO:0000256" key="4">
    <source>
        <dbReference type="ARBA" id="ARBA00012640"/>
    </source>
</evidence>
<name>A0A318D7L7_9GAMM</name>
<feature type="active site" description="Proton donor" evidence="14">
    <location>
        <position position="107"/>
    </location>
</feature>
<dbReference type="NCBIfam" id="TIGR01488">
    <property type="entry name" value="HAD-SF-IB"/>
    <property type="match status" value="1"/>
</dbReference>
<evidence type="ECO:0000256" key="9">
    <source>
        <dbReference type="ARBA" id="ARBA00022842"/>
    </source>
</evidence>
<dbReference type="UniPathway" id="UPA00135">
    <property type="reaction ID" value="UER00198"/>
</dbReference>
<protein>
    <recommendedName>
        <fullName evidence="5">Phosphoserine phosphatase</fullName>
        <ecNumber evidence="4">3.1.3.3</ecNumber>
    </recommendedName>
    <alternativeName>
        <fullName evidence="11">O-phosphoserine phosphohydrolase</fullName>
    </alternativeName>
</protein>
<dbReference type="InterPro" id="IPR050582">
    <property type="entry name" value="HAD-like_SerB"/>
</dbReference>
<evidence type="ECO:0000256" key="5">
    <source>
        <dbReference type="ARBA" id="ARBA00015196"/>
    </source>
</evidence>
<proteinExistence type="inferred from homology"/>
<evidence type="ECO:0000313" key="15">
    <source>
        <dbReference type="EMBL" id="PXF63788.1"/>
    </source>
</evidence>
<keyword evidence="16" id="KW-1185">Reference proteome</keyword>
<keyword evidence="6" id="KW-0028">Amino-acid biosynthesis</keyword>
<dbReference type="InterPro" id="IPR036412">
    <property type="entry name" value="HAD-like_sf"/>
</dbReference>
<dbReference type="Pfam" id="PF00702">
    <property type="entry name" value="Hydrolase"/>
    <property type="match status" value="1"/>
</dbReference>
<dbReference type="PANTHER" id="PTHR43344:SF2">
    <property type="entry name" value="PHOSPHOSERINE PHOSPHATASE"/>
    <property type="match status" value="1"/>
</dbReference>
<comment type="similarity">
    <text evidence="3">Belongs to the HAD-like hydrolase superfamily. SerB family.</text>
</comment>
<accession>A0A318D7L7</accession>